<accession>A0A195F685</accession>
<sequence>MYLVRVIVGASFFPVGSQSGDELLPIYQAFAVTIEEIGNSSHFQTGSLEFYEFEIIKQYLYDSDKNDKMAQNESCSSLRVAMTPFSSAQNFSATARVRNNVTDSTFLTGYIIIKRFMFFQLYSNNFRLAAGWLSLSKLIVHFSKPIEQIVDIANHLQRSLFAQLNSFCLSLDLFGNCIKSPIIPGYETFDCRSTFSRRHLTKLRADSVDLVQDGSIFRYLHLESDNFFLTRFGGLQSSLRALHPIHQTIVIIMELLHQW</sequence>
<organism evidence="1 2">
    <name type="scientific">Trachymyrmex septentrionalis</name>
    <dbReference type="NCBI Taxonomy" id="34720"/>
    <lineage>
        <taxon>Eukaryota</taxon>
        <taxon>Metazoa</taxon>
        <taxon>Ecdysozoa</taxon>
        <taxon>Arthropoda</taxon>
        <taxon>Hexapoda</taxon>
        <taxon>Insecta</taxon>
        <taxon>Pterygota</taxon>
        <taxon>Neoptera</taxon>
        <taxon>Endopterygota</taxon>
        <taxon>Hymenoptera</taxon>
        <taxon>Apocrita</taxon>
        <taxon>Aculeata</taxon>
        <taxon>Formicoidea</taxon>
        <taxon>Formicidae</taxon>
        <taxon>Myrmicinae</taxon>
        <taxon>Trachymyrmex</taxon>
    </lineage>
</organism>
<protein>
    <submittedName>
        <fullName evidence="1">Uncharacterized protein</fullName>
    </submittedName>
</protein>
<gene>
    <name evidence="1" type="ORF">ALC56_09687</name>
</gene>
<dbReference type="Proteomes" id="UP000078541">
    <property type="component" value="Unassembled WGS sequence"/>
</dbReference>
<proteinExistence type="predicted"/>
<keyword evidence="2" id="KW-1185">Reference proteome</keyword>
<name>A0A195F685_9HYME</name>
<reference evidence="1 2" key="1">
    <citation type="submission" date="2016-03" db="EMBL/GenBank/DDBJ databases">
        <title>Trachymyrmex septentrionalis WGS genome.</title>
        <authorList>
            <person name="Nygaard S."/>
            <person name="Hu H."/>
            <person name="Boomsma J."/>
            <person name="Zhang G."/>
        </authorList>
    </citation>
    <scope>NUCLEOTIDE SEQUENCE [LARGE SCALE GENOMIC DNA]</scope>
    <source>
        <strain evidence="1">Tsep2-gDNA-1</strain>
        <tissue evidence="1">Whole body</tissue>
    </source>
</reference>
<dbReference type="EMBL" id="KQ981768">
    <property type="protein sequence ID" value="KYN35896.1"/>
    <property type="molecule type" value="Genomic_DNA"/>
</dbReference>
<evidence type="ECO:0000313" key="1">
    <source>
        <dbReference type="EMBL" id="KYN35896.1"/>
    </source>
</evidence>
<dbReference type="AlphaFoldDB" id="A0A195F685"/>
<evidence type="ECO:0000313" key="2">
    <source>
        <dbReference type="Proteomes" id="UP000078541"/>
    </source>
</evidence>